<evidence type="ECO:0000313" key="4">
    <source>
        <dbReference type="Proteomes" id="UP000591131"/>
    </source>
</evidence>
<keyword evidence="2" id="KW-0472">Membrane</keyword>
<feature type="transmembrane region" description="Helical" evidence="2">
    <location>
        <begin position="221"/>
        <end position="242"/>
    </location>
</feature>
<feature type="region of interest" description="Disordered" evidence="1">
    <location>
        <begin position="1"/>
        <end position="198"/>
    </location>
</feature>
<sequence>MAKTPAKESPRPRSSARLRSREPLEMQFQDPPTGSSRARSRSAKPKKVEEPADETNAVETPRSRSRKPSKKAAKSPPAKAPTPKATPRKATVASAKSKPAKTIPKGEAEVAKAISAKKKPNKETVRKSEPAEKTASSVAPAPAARKRAKSFGMRKIEDRTDDQTDSHSRAKRSLNVTPFEAPPVSKRQKRKSAAPQKKAATIAIARGSSARAAQTGMLSRPLPMAAMALTAVGGVLTAWFYLGFKSLVKVN</sequence>
<name>A0A7J6MND4_PERCH</name>
<evidence type="ECO:0000313" key="3">
    <source>
        <dbReference type="EMBL" id="KAF4672906.1"/>
    </source>
</evidence>
<keyword evidence="4" id="KW-1185">Reference proteome</keyword>
<feature type="compositionally biased region" description="Basic residues" evidence="1">
    <location>
        <begin position="63"/>
        <end position="73"/>
    </location>
</feature>
<proteinExistence type="predicted"/>
<dbReference type="Proteomes" id="UP000591131">
    <property type="component" value="Unassembled WGS sequence"/>
</dbReference>
<feature type="compositionally biased region" description="Basic and acidic residues" evidence="1">
    <location>
        <begin position="154"/>
        <end position="168"/>
    </location>
</feature>
<comment type="caution">
    <text evidence="3">The sequence shown here is derived from an EMBL/GenBank/DDBJ whole genome shotgun (WGS) entry which is preliminary data.</text>
</comment>
<dbReference type="AlphaFoldDB" id="A0A7J6MND4"/>
<keyword evidence="2" id="KW-0812">Transmembrane</keyword>
<dbReference type="OrthoDB" id="10561390at2759"/>
<keyword evidence="2" id="KW-1133">Transmembrane helix</keyword>
<reference evidence="3 4" key="1">
    <citation type="submission" date="2020-04" db="EMBL/GenBank/DDBJ databases">
        <title>Perkinsus chesapeaki whole genome sequence.</title>
        <authorList>
            <person name="Bogema D.R."/>
        </authorList>
    </citation>
    <scope>NUCLEOTIDE SEQUENCE [LARGE SCALE GENOMIC DNA]</scope>
    <source>
        <strain evidence="3">ATCC PRA-425</strain>
    </source>
</reference>
<feature type="compositionally biased region" description="Low complexity" evidence="1">
    <location>
        <begin position="74"/>
        <end position="91"/>
    </location>
</feature>
<dbReference type="EMBL" id="JAAPAO010000096">
    <property type="protein sequence ID" value="KAF4672906.1"/>
    <property type="molecule type" value="Genomic_DNA"/>
</dbReference>
<organism evidence="3 4">
    <name type="scientific">Perkinsus chesapeaki</name>
    <name type="common">Clam parasite</name>
    <name type="synonym">Perkinsus andrewsi</name>
    <dbReference type="NCBI Taxonomy" id="330153"/>
    <lineage>
        <taxon>Eukaryota</taxon>
        <taxon>Sar</taxon>
        <taxon>Alveolata</taxon>
        <taxon>Perkinsozoa</taxon>
        <taxon>Perkinsea</taxon>
        <taxon>Perkinsida</taxon>
        <taxon>Perkinsidae</taxon>
        <taxon>Perkinsus</taxon>
    </lineage>
</organism>
<gene>
    <name evidence="3" type="ORF">FOL47_011257</name>
</gene>
<evidence type="ECO:0000256" key="2">
    <source>
        <dbReference type="SAM" id="Phobius"/>
    </source>
</evidence>
<feature type="compositionally biased region" description="Basic and acidic residues" evidence="1">
    <location>
        <begin position="1"/>
        <end position="11"/>
    </location>
</feature>
<feature type="compositionally biased region" description="Basic and acidic residues" evidence="1">
    <location>
        <begin position="121"/>
        <end position="132"/>
    </location>
</feature>
<protein>
    <submittedName>
        <fullName evidence="3">Uncharacterized protein</fullName>
    </submittedName>
</protein>
<accession>A0A7J6MND4</accession>
<evidence type="ECO:0000256" key="1">
    <source>
        <dbReference type="SAM" id="MobiDB-lite"/>
    </source>
</evidence>